<feature type="binding site" evidence="8">
    <location>
        <position position="192"/>
    </location>
    <ligand>
        <name>Zn(2+)</name>
        <dbReference type="ChEBI" id="CHEBI:29105"/>
    </ligand>
</feature>
<protein>
    <recommendedName>
        <fullName evidence="8">Ubiquinone biosynthesis protein COQ4 homolog, mitochondrial</fullName>
    </recommendedName>
    <alternativeName>
        <fullName evidence="8">4-hydroxy-3-methoxy-5-polyprenylbenzoate decarboxylase</fullName>
        <ecNumber evidence="8">4.1.1.130</ecNumber>
    </alternativeName>
    <alternativeName>
        <fullName evidence="8">Coenzyme Q biosynthesis protein 4 homolog</fullName>
    </alternativeName>
</protein>
<keyword evidence="3 8" id="KW-0999">Mitochondrion inner membrane</keyword>
<dbReference type="GO" id="GO:0008270">
    <property type="term" value="F:zinc ion binding"/>
    <property type="evidence" value="ECO:0007669"/>
    <property type="project" value="UniProtKB-UniRule"/>
</dbReference>
<evidence type="ECO:0000256" key="7">
    <source>
        <dbReference type="ARBA" id="ARBA00023239"/>
    </source>
</evidence>
<evidence type="ECO:0000256" key="6">
    <source>
        <dbReference type="ARBA" id="ARBA00023136"/>
    </source>
</evidence>
<comment type="similarity">
    <text evidence="8">Belongs to the COQ4 family.</text>
</comment>
<evidence type="ECO:0000256" key="3">
    <source>
        <dbReference type="ARBA" id="ARBA00022792"/>
    </source>
</evidence>
<comment type="cofactor">
    <cofactor evidence="8">
        <name>Zn(2+)</name>
        <dbReference type="ChEBI" id="CHEBI:29105"/>
    </cofactor>
</comment>
<dbReference type="Proteomes" id="UP001107558">
    <property type="component" value="Chromosome 2"/>
</dbReference>
<evidence type="ECO:0000256" key="8">
    <source>
        <dbReference type="HAMAP-Rule" id="MF_03111"/>
    </source>
</evidence>
<keyword evidence="7 8" id="KW-0456">Lyase</keyword>
<dbReference type="AlphaFoldDB" id="A0A9J6C9Z8"/>
<comment type="subunit">
    <text evidence="8">Component of a multi-subunit COQ enzyme complex.</text>
</comment>
<dbReference type="HAMAP" id="MF_03111">
    <property type="entry name" value="Coq4"/>
    <property type="match status" value="1"/>
</dbReference>
<reference evidence="9" key="1">
    <citation type="submission" date="2021-03" db="EMBL/GenBank/DDBJ databases">
        <title>Chromosome level genome of the anhydrobiotic midge Polypedilum vanderplanki.</title>
        <authorList>
            <person name="Yoshida Y."/>
            <person name="Kikawada T."/>
            <person name="Gusev O."/>
        </authorList>
    </citation>
    <scope>NUCLEOTIDE SEQUENCE</scope>
    <source>
        <strain evidence="9">NIAS01</strain>
        <tissue evidence="9">Whole body or cell culture</tissue>
    </source>
</reference>
<dbReference type="InterPro" id="IPR007715">
    <property type="entry name" value="Coq4"/>
</dbReference>
<keyword evidence="4 8" id="KW-0862">Zinc</keyword>
<accession>A0A9J6C9Z8</accession>
<dbReference type="GO" id="GO:0031314">
    <property type="term" value="C:extrinsic component of mitochondrial inner membrane"/>
    <property type="evidence" value="ECO:0007669"/>
    <property type="project" value="UniProtKB-UniRule"/>
</dbReference>
<organism evidence="9 10">
    <name type="scientific">Polypedilum vanderplanki</name>
    <name type="common">Sleeping chironomid midge</name>
    <dbReference type="NCBI Taxonomy" id="319348"/>
    <lineage>
        <taxon>Eukaryota</taxon>
        <taxon>Metazoa</taxon>
        <taxon>Ecdysozoa</taxon>
        <taxon>Arthropoda</taxon>
        <taxon>Hexapoda</taxon>
        <taxon>Insecta</taxon>
        <taxon>Pterygota</taxon>
        <taxon>Neoptera</taxon>
        <taxon>Endopterygota</taxon>
        <taxon>Diptera</taxon>
        <taxon>Nematocera</taxon>
        <taxon>Chironomoidea</taxon>
        <taxon>Chironomidae</taxon>
        <taxon>Chironominae</taxon>
        <taxon>Polypedilum</taxon>
        <taxon>Polypedilum</taxon>
    </lineage>
</organism>
<dbReference type="EC" id="4.1.1.130" evidence="8"/>
<comment type="subcellular location">
    <subcellularLocation>
        <location evidence="8">Mitochondrion inner membrane</location>
        <topology evidence="8">Peripheral membrane protein</topology>
        <orientation evidence="8">Matrix side</orientation>
    </subcellularLocation>
</comment>
<feature type="binding site" evidence="8">
    <location>
        <position position="180"/>
    </location>
    <ligand>
        <name>Zn(2+)</name>
        <dbReference type="ChEBI" id="CHEBI:29105"/>
    </ligand>
</feature>
<dbReference type="Pfam" id="PF05019">
    <property type="entry name" value="Coq4"/>
    <property type="match status" value="1"/>
</dbReference>
<keyword evidence="5 8" id="KW-0496">Mitochondrion</keyword>
<keyword evidence="1 8" id="KW-0831">Ubiquinone biosynthesis</keyword>
<dbReference type="PANTHER" id="PTHR12922:SF7">
    <property type="entry name" value="UBIQUINONE BIOSYNTHESIS PROTEIN COQ4 HOMOLOG, MITOCHONDRIAL"/>
    <property type="match status" value="1"/>
</dbReference>
<proteinExistence type="inferred from homology"/>
<dbReference type="EMBL" id="JADBJN010000002">
    <property type="protein sequence ID" value="KAG5678953.1"/>
    <property type="molecule type" value="Genomic_DNA"/>
</dbReference>
<name>A0A9J6C9Z8_POLVA</name>
<keyword evidence="10" id="KW-1185">Reference proteome</keyword>
<evidence type="ECO:0000256" key="4">
    <source>
        <dbReference type="ARBA" id="ARBA00022833"/>
    </source>
</evidence>
<dbReference type="OrthoDB" id="4249at2759"/>
<comment type="function">
    <text evidence="8">Lyase that catalyzes the C1-decarboxylation of 4-hydroxy-3-methoxy-5-(all-trans-polyprenyl)benzoic acid into 2-methoxy-6-(all-trans-polyprenyl)phenol during ubiquinone biosynthesis.</text>
</comment>
<evidence type="ECO:0000256" key="5">
    <source>
        <dbReference type="ARBA" id="ARBA00023128"/>
    </source>
</evidence>
<evidence type="ECO:0000256" key="2">
    <source>
        <dbReference type="ARBA" id="ARBA00022723"/>
    </source>
</evidence>
<evidence type="ECO:0000256" key="1">
    <source>
        <dbReference type="ARBA" id="ARBA00022688"/>
    </source>
</evidence>
<dbReference type="InterPro" id="IPR027540">
    <property type="entry name" value="Coq4_euk"/>
</dbReference>
<gene>
    <name evidence="9" type="ORF">PVAND_008571</name>
</gene>
<feature type="binding site" evidence="8">
    <location>
        <position position="176"/>
    </location>
    <ligand>
        <name>Zn(2+)</name>
        <dbReference type="ChEBI" id="CHEBI:29105"/>
    </ligand>
</feature>
<comment type="catalytic activity">
    <reaction evidence="8">
        <text>a 4-hydroxy-3-methoxy-5-(all-trans-polyprenyl)benzoate + H(+) = a 2-methoxy-6-(all-trans-polyprenyl)phenol + CO2</text>
        <dbReference type="Rhea" id="RHEA:81179"/>
        <dbReference type="Rhea" id="RHEA-COMP:9551"/>
        <dbReference type="Rhea" id="RHEA-COMP:10931"/>
        <dbReference type="ChEBI" id="CHEBI:15378"/>
        <dbReference type="ChEBI" id="CHEBI:16526"/>
        <dbReference type="ChEBI" id="CHEBI:62731"/>
        <dbReference type="ChEBI" id="CHEBI:84443"/>
        <dbReference type="EC" id="4.1.1.130"/>
    </reaction>
</comment>
<comment type="caution">
    <text evidence="9">The sequence shown here is derived from an EMBL/GenBank/DDBJ whole genome shotgun (WGS) entry which is preliminary data.</text>
</comment>
<keyword evidence="2 8" id="KW-0479">Metal-binding</keyword>
<comment type="pathway">
    <text evidence="8">Cofactor biosynthesis; ubiquinone biosynthesis.</text>
</comment>
<dbReference type="PANTHER" id="PTHR12922">
    <property type="entry name" value="UBIQUINONE BIOSYNTHESIS PROTEIN"/>
    <property type="match status" value="1"/>
</dbReference>
<evidence type="ECO:0000313" key="9">
    <source>
        <dbReference type="EMBL" id="KAG5678953.1"/>
    </source>
</evidence>
<keyword evidence="6 8" id="KW-0472">Membrane</keyword>
<evidence type="ECO:0000313" key="10">
    <source>
        <dbReference type="Proteomes" id="UP001107558"/>
    </source>
</evidence>
<sequence>MQTLQKLSKIVSTARINSQRRIITSSLAHIPENQIKNDAESQIDKFTKEFNERKIEISDFQRALLAVGSSVSALLDPRRHDMIACLGETTGDQALMQIYEKMMASEEGRQIISEKPRINTKTVNLDELKIMPENTLGYQYWKFLNDNQVTPDSRLDVRFMDDPMLAYVMTRYREVHDLIHTVLGMKTNMLGEVAVKWVEALNTGLPMCYGGAIFGAMRLKTKHRKLYQQYYLPWALKNGRNTKPLMNVYWEKRWQQDIGDIQKELRIELLPPIDLL</sequence>
<dbReference type="GO" id="GO:0120539">
    <property type="term" value="F:4-hydroxy-3-methoxy-5-polyprenylbenzoate decarboxylase activity"/>
    <property type="evidence" value="ECO:0007669"/>
    <property type="project" value="UniProtKB-EC"/>
</dbReference>
<feature type="binding site" evidence="8">
    <location>
        <position position="177"/>
    </location>
    <ligand>
        <name>Zn(2+)</name>
        <dbReference type="ChEBI" id="CHEBI:29105"/>
    </ligand>
</feature>